<evidence type="ECO:0000313" key="8">
    <source>
        <dbReference type="EMBL" id="PTR17776.1"/>
    </source>
</evidence>
<dbReference type="PANTHER" id="PTHR34584:SF1">
    <property type="entry name" value="NA(+)_H(+) ANTIPORTER SUBUNIT E1"/>
    <property type="match status" value="1"/>
</dbReference>
<reference evidence="8 9" key="1">
    <citation type="submission" date="2018-04" db="EMBL/GenBank/DDBJ databases">
        <title>Genomic Encyclopedia of Type Strains, Phase III (KMG-III): the genomes of soil and plant-associated and newly described type strains.</title>
        <authorList>
            <person name="Whitman W."/>
        </authorList>
    </citation>
    <scope>NUCLEOTIDE SEQUENCE [LARGE SCALE GENOMIC DNA]</scope>
    <source>
        <strain evidence="8 9">KA25</strain>
    </source>
</reference>
<evidence type="ECO:0000313" key="9">
    <source>
        <dbReference type="Proteomes" id="UP000244060"/>
    </source>
</evidence>
<dbReference type="PIRSF" id="PIRSF019239">
    <property type="entry name" value="MrpE"/>
    <property type="match status" value="1"/>
</dbReference>
<dbReference type="NCBIfam" id="NF009294">
    <property type="entry name" value="PRK12651.1-5"/>
    <property type="match status" value="1"/>
</dbReference>
<organism evidence="8 9">
    <name type="scientific">Cereibacter azotoformans</name>
    <dbReference type="NCBI Taxonomy" id="43057"/>
    <lineage>
        <taxon>Bacteria</taxon>
        <taxon>Pseudomonadati</taxon>
        <taxon>Pseudomonadota</taxon>
        <taxon>Alphaproteobacteria</taxon>
        <taxon>Rhodobacterales</taxon>
        <taxon>Paracoccaceae</taxon>
        <taxon>Cereibacter</taxon>
    </lineage>
</organism>
<name>A0A2T5K5S6_9RHOB</name>
<keyword evidence="9" id="KW-1185">Reference proteome</keyword>
<keyword evidence="4 7" id="KW-0812">Transmembrane</keyword>
<dbReference type="Proteomes" id="UP000244060">
    <property type="component" value="Unassembled WGS sequence"/>
</dbReference>
<evidence type="ECO:0000256" key="6">
    <source>
        <dbReference type="ARBA" id="ARBA00023136"/>
    </source>
</evidence>
<evidence type="ECO:0000256" key="5">
    <source>
        <dbReference type="ARBA" id="ARBA00022989"/>
    </source>
</evidence>
<dbReference type="GO" id="GO:0005886">
    <property type="term" value="C:plasma membrane"/>
    <property type="evidence" value="ECO:0007669"/>
    <property type="project" value="UniProtKB-SubCell"/>
</dbReference>
<keyword evidence="6 7" id="KW-0472">Membrane</keyword>
<comment type="subcellular location">
    <subcellularLocation>
        <location evidence="1">Cell membrane</location>
        <topology evidence="1">Multi-pass membrane protein</topology>
    </subcellularLocation>
</comment>
<evidence type="ECO:0000256" key="2">
    <source>
        <dbReference type="ARBA" id="ARBA00006228"/>
    </source>
</evidence>
<dbReference type="GO" id="GO:0008324">
    <property type="term" value="F:monoatomic cation transmembrane transporter activity"/>
    <property type="evidence" value="ECO:0007669"/>
    <property type="project" value="InterPro"/>
</dbReference>
<dbReference type="InterPro" id="IPR002758">
    <property type="entry name" value="Cation_antiport_E"/>
</dbReference>
<feature type="transmembrane region" description="Helical" evidence="7">
    <location>
        <begin position="30"/>
        <end position="49"/>
    </location>
</feature>
<gene>
    <name evidence="8" type="ORF">C8J28_11163</name>
</gene>
<comment type="similarity">
    <text evidence="2">Belongs to the CPA3 antiporters (TC 2.A.63) subunit E family.</text>
</comment>
<proteinExistence type="inferred from homology"/>
<comment type="caution">
    <text evidence="8">The sequence shown here is derived from an EMBL/GenBank/DDBJ whole genome shotgun (WGS) entry which is preliminary data.</text>
</comment>
<dbReference type="AlphaFoldDB" id="A0A2T5K5S6"/>
<accession>A0A2T5K5S6</accession>
<keyword evidence="3" id="KW-1003">Cell membrane</keyword>
<dbReference type="PANTHER" id="PTHR34584">
    <property type="entry name" value="NA(+)/H(+) ANTIPORTER SUBUNIT E1"/>
    <property type="match status" value="1"/>
</dbReference>
<sequence length="165" mass="18301">MTSLSRLVPYPLLSLSLVLMWLLLTRFSLGHLLLGSGIALVAGRAMVALQPEKPRIRRWAPVFRLVGIVSLDIIRSNAAVALLILNGGRHGGRRSAFLRIPLRLRSQPALALLAIILTATPGTAWLEHDAEAGVLLLHVFDMKDEAEWIALIRDRYEALLLEIFE</sequence>
<evidence type="ECO:0000256" key="4">
    <source>
        <dbReference type="ARBA" id="ARBA00022692"/>
    </source>
</evidence>
<evidence type="ECO:0000256" key="7">
    <source>
        <dbReference type="SAM" id="Phobius"/>
    </source>
</evidence>
<feature type="transmembrane region" description="Helical" evidence="7">
    <location>
        <begin position="7"/>
        <end position="24"/>
    </location>
</feature>
<protein>
    <submittedName>
        <fullName evidence="8">Multisubunit potassium/proton antiporter PhaE subunit</fullName>
    </submittedName>
</protein>
<dbReference type="EMBL" id="QAOT01000011">
    <property type="protein sequence ID" value="PTR17776.1"/>
    <property type="molecule type" value="Genomic_DNA"/>
</dbReference>
<evidence type="ECO:0000256" key="1">
    <source>
        <dbReference type="ARBA" id="ARBA00004651"/>
    </source>
</evidence>
<evidence type="ECO:0000256" key="3">
    <source>
        <dbReference type="ARBA" id="ARBA00022475"/>
    </source>
</evidence>
<dbReference type="NCBIfam" id="NF006520">
    <property type="entry name" value="PRK08965.1-4"/>
    <property type="match status" value="1"/>
</dbReference>
<dbReference type="Pfam" id="PF01899">
    <property type="entry name" value="MNHE"/>
    <property type="match status" value="1"/>
</dbReference>
<keyword evidence="5 7" id="KW-1133">Transmembrane helix</keyword>